<evidence type="ECO:0000313" key="5">
    <source>
        <dbReference type="EMBL" id="EOR95664.1"/>
    </source>
</evidence>
<dbReference type="RefSeq" id="WP_016194421.1">
    <property type="nucleotide sequence ID" value="NZ_AQPN01000044.1"/>
</dbReference>
<evidence type="ECO:0000256" key="3">
    <source>
        <dbReference type="ARBA" id="ARBA00023002"/>
    </source>
</evidence>
<dbReference type="AlphaFoldDB" id="R9H3D0"/>
<reference evidence="5 6" key="1">
    <citation type="journal article" date="2013" name="Genome Announc.">
        <title>Draft Genome Sequence of Arcticibacter svalbardensis Strain MN12-7T, a Member of the Family Sphingobacteriaceae Isolated from an Arctic Soil Sample.</title>
        <authorList>
            <person name="Shivaji S."/>
            <person name="Ara S."/>
            <person name="Prasad S."/>
            <person name="Manasa B.P."/>
            <person name="Begum Z."/>
            <person name="Singh A."/>
            <person name="Kumar Pinnaka A."/>
        </authorList>
    </citation>
    <scope>NUCLEOTIDE SEQUENCE [LARGE SCALE GENOMIC DNA]</scope>
    <source>
        <strain evidence="5 6">MN12-7</strain>
    </source>
</reference>
<keyword evidence="3 5" id="KW-0560">Oxidoreductase</keyword>
<dbReference type="InterPro" id="IPR016163">
    <property type="entry name" value="Ald_DH_C"/>
</dbReference>
<name>R9H3D0_9SPHI</name>
<dbReference type="EC" id="1.2.1.24" evidence="5"/>
<dbReference type="FunFam" id="3.40.605.10:FF:000012">
    <property type="entry name" value="NAD-dependent succinate-semialdehyde dehydrogenase"/>
    <property type="match status" value="1"/>
</dbReference>
<dbReference type="EC" id="1.2.1.16" evidence="5"/>
<dbReference type="Proteomes" id="UP000014174">
    <property type="component" value="Unassembled WGS sequence"/>
</dbReference>
<gene>
    <name evidence="5" type="ORF">ADIARSV_1179</name>
</gene>
<evidence type="ECO:0000256" key="2">
    <source>
        <dbReference type="ARBA" id="ARBA00022857"/>
    </source>
</evidence>
<evidence type="ECO:0000256" key="1">
    <source>
        <dbReference type="ARBA" id="ARBA00009986"/>
    </source>
</evidence>
<feature type="domain" description="Aldehyde dehydrogenase" evidence="4">
    <location>
        <begin position="2"/>
        <end position="450"/>
    </location>
</feature>
<dbReference type="InterPro" id="IPR016161">
    <property type="entry name" value="Ald_DH/histidinol_DH"/>
</dbReference>
<dbReference type="PANTHER" id="PTHR43217:SF1">
    <property type="entry name" value="SUCCINATE SEMIALDEHYDE DEHYDROGENASE [NAD(P)+] SAD"/>
    <property type="match status" value="1"/>
</dbReference>
<dbReference type="STRING" id="1150600.ADIARSV_1179"/>
<organism evidence="5 6">
    <name type="scientific">Arcticibacter svalbardensis MN12-7</name>
    <dbReference type="NCBI Taxonomy" id="1150600"/>
    <lineage>
        <taxon>Bacteria</taxon>
        <taxon>Pseudomonadati</taxon>
        <taxon>Bacteroidota</taxon>
        <taxon>Sphingobacteriia</taxon>
        <taxon>Sphingobacteriales</taxon>
        <taxon>Sphingobacteriaceae</taxon>
        <taxon>Arcticibacter</taxon>
    </lineage>
</organism>
<accession>R9H3D0</accession>
<dbReference type="GO" id="GO:0004777">
    <property type="term" value="F:succinate-semialdehyde dehydrogenase (NAD+) activity"/>
    <property type="evidence" value="ECO:0007669"/>
    <property type="project" value="UniProtKB-EC"/>
</dbReference>
<dbReference type="PANTHER" id="PTHR43217">
    <property type="entry name" value="SUCCINATE SEMIALDEHYDE DEHYDROGENASE [NAD(P)+] SAD"/>
    <property type="match status" value="1"/>
</dbReference>
<evidence type="ECO:0000259" key="4">
    <source>
        <dbReference type="Pfam" id="PF00171"/>
    </source>
</evidence>
<evidence type="ECO:0000313" key="6">
    <source>
        <dbReference type="Proteomes" id="UP000014174"/>
    </source>
</evidence>
<proteinExistence type="inferred from homology"/>
<dbReference type="InterPro" id="IPR015590">
    <property type="entry name" value="Aldehyde_DH_dom"/>
</dbReference>
<comment type="similarity">
    <text evidence="1">Belongs to the aldehyde dehydrogenase family.</text>
</comment>
<comment type="caution">
    <text evidence="5">The sequence shown here is derived from an EMBL/GenBank/DDBJ whole genome shotgun (WGS) entry which is preliminary data.</text>
</comment>
<dbReference type="EMBL" id="AQPN01000044">
    <property type="protein sequence ID" value="EOR95664.1"/>
    <property type="molecule type" value="Genomic_DNA"/>
</dbReference>
<dbReference type="Pfam" id="PF00171">
    <property type="entry name" value="Aldedh"/>
    <property type="match status" value="1"/>
</dbReference>
<dbReference type="CDD" id="cd07100">
    <property type="entry name" value="ALDH_SSADH1_GabD1"/>
    <property type="match status" value="1"/>
</dbReference>
<keyword evidence="2" id="KW-0521">NADP</keyword>
<sequence>MHTTNPYNGKLVKEYKLHTAEEVSDKIHKAHQAFETWRTVGYNQRADLLKKLAEVLTTRKTELAHLMAEEMGKPITAGSAEIEKCAKVCIYYAEHGAEFLKDEIVTTDASNSYITFQPLGVVLAVMPWNFPFWQTFRFLGPGLMAGNVALLKHASNVPGCALIIEELLKQAGFPEHVFQTLLISSDSVESIIANPLVKAVTLTGSTEAGMKVAGQAASLIKKAVLELGGSDPYIIFEDADLELAASKCAESRLINSGQSCIAAKRFIVLEEVAAQFIALFKDKMASQHPGDPMQPDTTMGPMAKVALRDELHQQVVKCIEMGAKCILGGTVEPGEHAFYPPTILTGVTKGMPAYDEELFGPVASVIVVKDEDEAICVANDSSFGLGSALFTTDLNRANRIASMQIEAGCCFINDYVRSSPDLPFGGIKQSGYGRELGVYGIKEFVNIKSVYVA</sequence>
<protein>
    <submittedName>
        <fullName evidence="5">Succinate-semialdehyde dehydrogenase [NAD]</fullName>
        <ecNumber evidence="5">1.2.1.16</ecNumber>
        <ecNumber evidence="5">1.2.1.24</ecNumber>
    </submittedName>
</protein>
<dbReference type="PROSITE" id="PS00070">
    <property type="entry name" value="ALDEHYDE_DEHYDR_CYS"/>
    <property type="match status" value="1"/>
</dbReference>
<dbReference type="GO" id="GO:0004030">
    <property type="term" value="F:aldehyde dehydrogenase [NAD(P)+] activity"/>
    <property type="evidence" value="ECO:0007669"/>
    <property type="project" value="InterPro"/>
</dbReference>
<dbReference type="PATRIC" id="fig|1150600.3.peg.1159"/>
<dbReference type="InterPro" id="IPR016160">
    <property type="entry name" value="Ald_DH_CS_CYS"/>
</dbReference>
<keyword evidence="6" id="KW-1185">Reference proteome</keyword>
<dbReference type="eggNOG" id="COG1012">
    <property type="taxonomic scope" value="Bacteria"/>
</dbReference>
<dbReference type="SUPFAM" id="SSF53720">
    <property type="entry name" value="ALDH-like"/>
    <property type="match status" value="1"/>
</dbReference>
<dbReference type="OrthoDB" id="781568at2"/>
<dbReference type="Gene3D" id="3.40.605.10">
    <property type="entry name" value="Aldehyde Dehydrogenase, Chain A, domain 1"/>
    <property type="match status" value="1"/>
</dbReference>
<dbReference type="InterPro" id="IPR016162">
    <property type="entry name" value="Ald_DH_N"/>
</dbReference>
<dbReference type="FunFam" id="3.40.309.10:FF:000010">
    <property type="entry name" value="Gamma-aminobutyraldehyde dehydrogenase"/>
    <property type="match status" value="1"/>
</dbReference>
<dbReference type="InterPro" id="IPR044148">
    <property type="entry name" value="ALDH_GabD1-like"/>
</dbReference>
<dbReference type="InterPro" id="IPR047110">
    <property type="entry name" value="GABD/Sad-like"/>
</dbReference>
<dbReference type="Gene3D" id="3.40.309.10">
    <property type="entry name" value="Aldehyde Dehydrogenase, Chain A, domain 2"/>
    <property type="match status" value="1"/>
</dbReference>